<reference evidence="1" key="2">
    <citation type="journal article" date="2021" name="Microbiome">
        <title>Successional dynamics and alternative stable states in a saline activated sludge microbial community over 9 years.</title>
        <authorList>
            <person name="Wang Y."/>
            <person name="Ye J."/>
            <person name="Ju F."/>
            <person name="Liu L."/>
            <person name="Boyd J.A."/>
            <person name="Deng Y."/>
            <person name="Parks D.H."/>
            <person name="Jiang X."/>
            <person name="Yin X."/>
            <person name="Woodcroft B.J."/>
            <person name="Tyson G.W."/>
            <person name="Hugenholtz P."/>
            <person name="Polz M.F."/>
            <person name="Zhang T."/>
        </authorList>
    </citation>
    <scope>NUCLEOTIDE SEQUENCE</scope>
    <source>
        <strain evidence="1">HKST-UBA14</strain>
    </source>
</reference>
<reference evidence="1" key="1">
    <citation type="submission" date="2020-04" db="EMBL/GenBank/DDBJ databases">
        <authorList>
            <person name="Zhang T."/>
        </authorList>
    </citation>
    <scope>NUCLEOTIDE SEQUENCE</scope>
    <source>
        <strain evidence="1">HKST-UBA14</strain>
    </source>
</reference>
<dbReference type="Proteomes" id="UP000783287">
    <property type="component" value="Unassembled WGS sequence"/>
</dbReference>
<feature type="non-terminal residue" evidence="1">
    <location>
        <position position="120"/>
    </location>
</feature>
<name>A0A955L7L7_9BACT</name>
<dbReference type="AlphaFoldDB" id="A0A955L7L7"/>
<evidence type="ECO:0000313" key="1">
    <source>
        <dbReference type="EMBL" id="MCA9384076.1"/>
    </source>
</evidence>
<dbReference type="EMBL" id="JAGQLK010000242">
    <property type="protein sequence ID" value="MCA9384076.1"/>
    <property type="molecule type" value="Genomic_DNA"/>
</dbReference>
<gene>
    <name evidence="1" type="ORF">KC909_06975</name>
</gene>
<organism evidence="1 2">
    <name type="scientific">Candidatus Dojkabacteria bacterium</name>
    <dbReference type="NCBI Taxonomy" id="2099670"/>
    <lineage>
        <taxon>Bacteria</taxon>
        <taxon>Candidatus Dojkabacteria</taxon>
    </lineage>
</organism>
<evidence type="ECO:0000313" key="2">
    <source>
        <dbReference type="Proteomes" id="UP000783287"/>
    </source>
</evidence>
<proteinExistence type="predicted"/>
<accession>A0A955L7L7</accession>
<protein>
    <submittedName>
        <fullName evidence="1">Uncharacterized protein</fullName>
    </submittedName>
</protein>
<comment type="caution">
    <text evidence="1">The sequence shown here is derived from an EMBL/GenBank/DDBJ whole genome shotgun (WGS) entry which is preliminary data.</text>
</comment>
<sequence length="120" mass="13436">MRKFIFLTISLIFFVAAVVFTAVFLYSNSTKPVTSRSDELYLAASDVASIKAEDLIIAQAQTQTQVEVDILELTIKESKNRNAAKILESADFVFQLKNTGSVPITNMQFSAIFDQSRLKY</sequence>